<dbReference type="STRING" id="27342.A0A0H2SQC2"/>
<evidence type="ECO:0000313" key="3">
    <source>
        <dbReference type="Proteomes" id="UP000053477"/>
    </source>
</evidence>
<feature type="compositionally biased region" description="Basic and acidic residues" evidence="1">
    <location>
        <begin position="453"/>
        <end position="483"/>
    </location>
</feature>
<evidence type="ECO:0000313" key="2">
    <source>
        <dbReference type="EMBL" id="KLO19281.1"/>
    </source>
</evidence>
<reference evidence="2 3" key="1">
    <citation type="submission" date="2015-04" db="EMBL/GenBank/DDBJ databases">
        <title>Complete genome sequence of Schizopora paradoxa KUC8140, a cosmopolitan wood degrader in East Asia.</title>
        <authorList>
            <consortium name="DOE Joint Genome Institute"/>
            <person name="Min B."/>
            <person name="Park H."/>
            <person name="Jang Y."/>
            <person name="Kim J.-J."/>
            <person name="Kim K.H."/>
            <person name="Pangilinan J."/>
            <person name="Lipzen A."/>
            <person name="Riley R."/>
            <person name="Grigoriev I.V."/>
            <person name="Spatafora J.W."/>
            <person name="Choi I.-G."/>
        </authorList>
    </citation>
    <scope>NUCLEOTIDE SEQUENCE [LARGE SCALE GENOMIC DNA]</scope>
    <source>
        <strain evidence="2 3">KUC8140</strain>
    </source>
</reference>
<accession>A0A0H2SQC2</accession>
<sequence>MDGFIDPALVQNGALHNAYDAGTQNGAEFDPQVKHEDNDVKEEDDEVKADDEEMQDLFGDDDADEKQEDSAQDEEEEPAVEPSRDGSEALSSAELQHRRNLEYEEDDGQEEAVVELKHAVLSIPNIPTPRSSDENTWIFRLPNFVKLDPKPFSTDTYVGPDQLDEAPQGANAREKSMSIKLEVENTLRWKWKKDEFGEDKRVSNSRIIRWSDGSLSLLLGKELFDVNQNYENPASTLRQGSSATQQSQSQAAPSTQAPTNTAKGAGLTYIVAQHKRPGILQAEAPVTGYMSLRPTGMQSETHRLLARAVGQKHSKVARLRMAPDPTVDPEREKAELMKQAARKPRARRADDLGGGGAGGKKKRASYGRRRESVWSDEEPEPGAFADSDDEDDGLGGDGERRRTRSGGSESKRGTGEYQTDDFLVSDDSEGEGGEDESESEVRRKRKGKRKHRSSEDTHDALDEMDAKIERQEHESRRKKREVESAQSPAGDADVAMGEKSEDADGDVDMDVESEDEEDFDISRAGTSGGRRKRAIAVDDEEDE</sequence>
<dbReference type="Pfam" id="PF04004">
    <property type="entry name" value="Leo1"/>
    <property type="match status" value="1"/>
</dbReference>
<dbReference type="GO" id="GO:0016593">
    <property type="term" value="C:Cdc73/Paf1 complex"/>
    <property type="evidence" value="ECO:0007669"/>
    <property type="project" value="InterPro"/>
</dbReference>
<gene>
    <name evidence="2" type="ORF">SCHPADRAFT_843477</name>
</gene>
<dbReference type="GO" id="GO:0032968">
    <property type="term" value="P:positive regulation of transcription elongation by RNA polymerase II"/>
    <property type="evidence" value="ECO:0007669"/>
    <property type="project" value="TreeGrafter"/>
</dbReference>
<dbReference type="GO" id="GO:1990269">
    <property type="term" value="F:RNA polymerase II C-terminal domain phosphoserine binding"/>
    <property type="evidence" value="ECO:0007669"/>
    <property type="project" value="TreeGrafter"/>
</dbReference>
<dbReference type="Proteomes" id="UP000053477">
    <property type="component" value="Unassembled WGS sequence"/>
</dbReference>
<dbReference type="InParanoid" id="A0A0H2SQC2"/>
<proteinExistence type="predicted"/>
<name>A0A0H2SQC2_9AGAM</name>
<feature type="region of interest" description="Disordered" evidence="1">
    <location>
        <begin position="234"/>
        <end position="261"/>
    </location>
</feature>
<dbReference type="EMBL" id="KQ085887">
    <property type="protein sequence ID" value="KLO19281.1"/>
    <property type="molecule type" value="Genomic_DNA"/>
</dbReference>
<feature type="region of interest" description="Disordered" evidence="1">
    <location>
        <begin position="310"/>
        <end position="543"/>
    </location>
</feature>
<protein>
    <recommendedName>
        <fullName evidence="4">Leo1-domain-containing protein</fullName>
    </recommendedName>
</protein>
<evidence type="ECO:0000256" key="1">
    <source>
        <dbReference type="SAM" id="MobiDB-lite"/>
    </source>
</evidence>
<keyword evidence="3" id="KW-1185">Reference proteome</keyword>
<feature type="compositionally biased region" description="Acidic residues" evidence="1">
    <location>
        <begin position="374"/>
        <end position="394"/>
    </location>
</feature>
<dbReference type="GO" id="GO:0006368">
    <property type="term" value="P:transcription elongation by RNA polymerase II"/>
    <property type="evidence" value="ECO:0007669"/>
    <property type="project" value="InterPro"/>
</dbReference>
<dbReference type="PANTHER" id="PTHR23146:SF0">
    <property type="entry name" value="RNA POLYMERASE-ASSOCIATED PROTEIN LEO1"/>
    <property type="match status" value="1"/>
</dbReference>
<feature type="compositionally biased region" description="Acidic residues" evidence="1">
    <location>
        <begin position="39"/>
        <end position="79"/>
    </location>
</feature>
<dbReference type="OrthoDB" id="20844at2759"/>
<feature type="compositionally biased region" description="Acidic residues" evidence="1">
    <location>
        <begin position="503"/>
        <end position="519"/>
    </location>
</feature>
<evidence type="ECO:0008006" key="4">
    <source>
        <dbReference type="Google" id="ProtNLM"/>
    </source>
</evidence>
<dbReference type="PANTHER" id="PTHR23146">
    <property type="entry name" value="LEO1 PROTEIN"/>
    <property type="match status" value="1"/>
</dbReference>
<feature type="region of interest" description="Disordered" evidence="1">
    <location>
        <begin position="20"/>
        <end position="110"/>
    </location>
</feature>
<dbReference type="InterPro" id="IPR007149">
    <property type="entry name" value="Leo1"/>
</dbReference>
<feature type="compositionally biased region" description="Low complexity" evidence="1">
    <location>
        <begin position="241"/>
        <end position="259"/>
    </location>
</feature>
<feature type="compositionally biased region" description="Basic residues" evidence="1">
    <location>
        <begin position="442"/>
        <end position="452"/>
    </location>
</feature>
<dbReference type="AlphaFoldDB" id="A0A0H2SQC2"/>
<organism evidence="2 3">
    <name type="scientific">Schizopora paradoxa</name>
    <dbReference type="NCBI Taxonomy" id="27342"/>
    <lineage>
        <taxon>Eukaryota</taxon>
        <taxon>Fungi</taxon>
        <taxon>Dikarya</taxon>
        <taxon>Basidiomycota</taxon>
        <taxon>Agaricomycotina</taxon>
        <taxon>Agaricomycetes</taxon>
        <taxon>Hymenochaetales</taxon>
        <taxon>Schizoporaceae</taxon>
        <taxon>Schizopora</taxon>
    </lineage>
</organism>
<feature type="compositionally biased region" description="Acidic residues" evidence="1">
    <location>
        <begin position="423"/>
        <end position="438"/>
    </location>
</feature>